<gene>
    <name evidence="3" type="ORF">H8S40_09920</name>
</gene>
<evidence type="ECO:0000313" key="3">
    <source>
        <dbReference type="EMBL" id="MBC5683880.1"/>
    </source>
</evidence>
<dbReference type="NCBIfam" id="TIGR00762">
    <property type="entry name" value="DegV"/>
    <property type="match status" value="1"/>
</dbReference>
<reference evidence="3 4" key="1">
    <citation type="submission" date="2020-08" db="EMBL/GenBank/DDBJ databases">
        <title>Genome public.</title>
        <authorList>
            <person name="Liu C."/>
            <person name="Sun Q."/>
        </authorList>
    </citation>
    <scope>NUCLEOTIDE SEQUENCE [LARGE SCALE GENOMIC DNA]</scope>
    <source>
        <strain evidence="3 4">NSJ-13</strain>
    </source>
</reference>
<dbReference type="Proteomes" id="UP000631576">
    <property type="component" value="Unassembled WGS sequence"/>
</dbReference>
<sequence>MEEYILSCCSTADMPKEFFEERKISYICFHYFMDGVEYPDDLGQSMPFQQFYKKMQDGADTKTSQINVGEFVEYFRPFLEDGKDILHVTLSSGISGVLNSARTAKEMLEEEYPDRKIYIIDSLAASSGYGLLMDKLADLRDEGKSIDEVASWAEEHKLEVHHWFFTTDLTFFIKGGRISKISGWFGTALDICPLLNVSNEGKLIPRFKIRGKKKVSKEIVKKMEQFAVNGLEYADKCFMSQSACYEDARKVADMIEERFPNLKGNVMINDIGTTIGSHTGPGTVALFFWGTKREN</sequence>
<dbReference type="EMBL" id="JACOPE010000001">
    <property type="protein sequence ID" value="MBC5683880.1"/>
    <property type="molecule type" value="Genomic_DNA"/>
</dbReference>
<dbReference type="InterPro" id="IPR050270">
    <property type="entry name" value="DegV_domain_contain"/>
</dbReference>
<evidence type="ECO:0000256" key="2">
    <source>
        <dbReference type="ARBA" id="ARBA00023121"/>
    </source>
</evidence>
<dbReference type="SUPFAM" id="SSF82549">
    <property type="entry name" value="DAK1/DegV-like"/>
    <property type="match status" value="1"/>
</dbReference>
<comment type="function">
    <text evidence="1">May bind long-chain fatty acids, such as palmitate, and may play a role in lipid transport or fatty acid metabolism.</text>
</comment>
<dbReference type="RefSeq" id="WP_118723924.1">
    <property type="nucleotide sequence ID" value="NZ_JACOPE010000001.1"/>
</dbReference>
<protein>
    <submittedName>
        <fullName evidence="3">DegV family protein</fullName>
    </submittedName>
</protein>
<accession>A0ABR7G8W8</accession>
<dbReference type="InterPro" id="IPR003797">
    <property type="entry name" value="DegV"/>
</dbReference>
<evidence type="ECO:0000256" key="1">
    <source>
        <dbReference type="ARBA" id="ARBA00003238"/>
    </source>
</evidence>
<organism evidence="3 4">
    <name type="scientific">Ruminococcus hominis</name>
    <dbReference type="NCBI Taxonomy" id="2763065"/>
    <lineage>
        <taxon>Bacteria</taxon>
        <taxon>Bacillati</taxon>
        <taxon>Bacillota</taxon>
        <taxon>Clostridia</taxon>
        <taxon>Eubacteriales</taxon>
        <taxon>Oscillospiraceae</taxon>
        <taxon>Ruminococcus</taxon>
    </lineage>
</organism>
<dbReference type="Pfam" id="PF02645">
    <property type="entry name" value="DegV"/>
    <property type="match status" value="1"/>
</dbReference>
<dbReference type="Gene3D" id="3.40.50.10440">
    <property type="entry name" value="Dihydroxyacetone kinase, domain 1"/>
    <property type="match status" value="1"/>
</dbReference>
<dbReference type="InterPro" id="IPR043168">
    <property type="entry name" value="DegV_C"/>
</dbReference>
<comment type="caution">
    <text evidence="3">The sequence shown here is derived from an EMBL/GenBank/DDBJ whole genome shotgun (WGS) entry which is preliminary data.</text>
</comment>
<dbReference type="PANTHER" id="PTHR33434">
    <property type="entry name" value="DEGV DOMAIN-CONTAINING PROTEIN DR_1986-RELATED"/>
    <property type="match status" value="1"/>
</dbReference>
<dbReference type="Gene3D" id="3.30.1180.10">
    <property type="match status" value="1"/>
</dbReference>
<proteinExistence type="predicted"/>
<dbReference type="Gene3D" id="2.20.28.50">
    <property type="entry name" value="degv family protein"/>
    <property type="match status" value="1"/>
</dbReference>
<keyword evidence="2" id="KW-0446">Lipid-binding</keyword>
<dbReference type="PROSITE" id="PS51482">
    <property type="entry name" value="DEGV"/>
    <property type="match status" value="1"/>
</dbReference>
<name>A0ABR7G8W8_9FIRM</name>
<dbReference type="PANTHER" id="PTHR33434:SF3">
    <property type="entry name" value="DEGV DOMAIN-CONTAINING PROTEIN YITS"/>
    <property type="match status" value="1"/>
</dbReference>
<keyword evidence="4" id="KW-1185">Reference proteome</keyword>
<evidence type="ECO:0000313" key="4">
    <source>
        <dbReference type="Proteomes" id="UP000631576"/>
    </source>
</evidence>